<sequence>MCIIVFIYIWLEGWVNNVGVCEVAVTEFAIARKITARGVSDMLLRIKLIHVNEKAPLLGPLI</sequence>
<dbReference type="AlphaFoldDB" id="A0A1G2HG59"/>
<accession>A0A1G2HG59</accession>
<dbReference type="EMBL" id="MHOI01000024">
    <property type="protein sequence ID" value="OGZ61241.1"/>
    <property type="molecule type" value="Genomic_DNA"/>
</dbReference>
<evidence type="ECO:0000313" key="1">
    <source>
        <dbReference type="EMBL" id="OGZ61241.1"/>
    </source>
</evidence>
<dbReference type="Proteomes" id="UP000179153">
    <property type="component" value="Unassembled WGS sequence"/>
</dbReference>
<organism evidence="1 2">
    <name type="scientific">Candidatus Spechtbacteria bacterium RIFCSPLOWO2_01_FULL_46_10</name>
    <dbReference type="NCBI Taxonomy" id="1802163"/>
    <lineage>
        <taxon>Bacteria</taxon>
        <taxon>Candidatus Spechtiibacteriota</taxon>
    </lineage>
</organism>
<comment type="caution">
    <text evidence="1">The sequence shown here is derived from an EMBL/GenBank/DDBJ whole genome shotgun (WGS) entry which is preliminary data.</text>
</comment>
<protein>
    <submittedName>
        <fullName evidence="1">Uncharacterized protein</fullName>
    </submittedName>
</protein>
<reference evidence="1 2" key="1">
    <citation type="journal article" date="2016" name="Nat. Commun.">
        <title>Thousands of microbial genomes shed light on interconnected biogeochemical processes in an aquifer system.</title>
        <authorList>
            <person name="Anantharaman K."/>
            <person name="Brown C.T."/>
            <person name="Hug L.A."/>
            <person name="Sharon I."/>
            <person name="Castelle C.J."/>
            <person name="Probst A.J."/>
            <person name="Thomas B.C."/>
            <person name="Singh A."/>
            <person name="Wilkins M.J."/>
            <person name="Karaoz U."/>
            <person name="Brodie E.L."/>
            <person name="Williams K.H."/>
            <person name="Hubbard S.S."/>
            <person name="Banfield J.F."/>
        </authorList>
    </citation>
    <scope>NUCLEOTIDE SEQUENCE [LARGE SCALE GENOMIC DNA]</scope>
</reference>
<evidence type="ECO:0000313" key="2">
    <source>
        <dbReference type="Proteomes" id="UP000179153"/>
    </source>
</evidence>
<gene>
    <name evidence="1" type="ORF">A2932_00135</name>
</gene>
<proteinExistence type="predicted"/>
<name>A0A1G2HG59_9BACT</name>